<evidence type="ECO:0000256" key="2">
    <source>
        <dbReference type="ARBA" id="ARBA00023172"/>
    </source>
</evidence>
<dbReference type="SUPFAM" id="SSF56349">
    <property type="entry name" value="DNA breaking-rejoining enzymes"/>
    <property type="match status" value="1"/>
</dbReference>
<keyword evidence="1" id="KW-0238">DNA-binding</keyword>
<reference evidence="4 5" key="1">
    <citation type="submission" date="2017-03" db="EMBL/GenBank/DDBJ databases">
        <title>Whole genome sequences of fourteen strains of Bradyrhizobium canariense and one strain of Bradyrhizobium japonicum isolated from Lupinus (Papilionoideae: Genisteae) species in Algeria.</title>
        <authorList>
            <person name="Crovadore J."/>
            <person name="Chekireb D."/>
            <person name="Brachmann A."/>
            <person name="Chablais R."/>
            <person name="Cochard B."/>
            <person name="Lefort F."/>
        </authorList>
    </citation>
    <scope>NUCLEOTIDE SEQUENCE [LARGE SCALE GENOMIC DNA]</scope>
    <source>
        <strain evidence="4 5">UBMA195</strain>
    </source>
</reference>
<organism evidence="4 5">
    <name type="scientific">Bradyrhizobium canariense</name>
    <dbReference type="NCBI Taxonomy" id="255045"/>
    <lineage>
        <taxon>Bacteria</taxon>
        <taxon>Pseudomonadati</taxon>
        <taxon>Pseudomonadota</taxon>
        <taxon>Alphaproteobacteria</taxon>
        <taxon>Hyphomicrobiales</taxon>
        <taxon>Nitrobacteraceae</taxon>
        <taxon>Bradyrhizobium</taxon>
    </lineage>
</organism>
<dbReference type="InterPro" id="IPR011010">
    <property type="entry name" value="DNA_brk_join_enz"/>
</dbReference>
<dbReference type="InterPro" id="IPR002104">
    <property type="entry name" value="Integrase_catalytic"/>
</dbReference>
<dbReference type="Pfam" id="PF00589">
    <property type="entry name" value="Phage_integrase"/>
    <property type="match status" value="1"/>
</dbReference>
<proteinExistence type="predicted"/>
<evidence type="ECO:0000259" key="3">
    <source>
        <dbReference type="PROSITE" id="PS51898"/>
    </source>
</evidence>
<dbReference type="EMBL" id="NAFI01000183">
    <property type="protein sequence ID" value="OSJ05140.1"/>
    <property type="molecule type" value="Genomic_DNA"/>
</dbReference>
<dbReference type="PROSITE" id="PS51898">
    <property type="entry name" value="TYR_RECOMBINASE"/>
    <property type="match status" value="1"/>
</dbReference>
<dbReference type="GO" id="GO:0003677">
    <property type="term" value="F:DNA binding"/>
    <property type="evidence" value="ECO:0007669"/>
    <property type="project" value="UniProtKB-KW"/>
</dbReference>
<evidence type="ECO:0000313" key="4">
    <source>
        <dbReference type="EMBL" id="OSJ05140.1"/>
    </source>
</evidence>
<dbReference type="InterPro" id="IPR013762">
    <property type="entry name" value="Integrase-like_cat_sf"/>
</dbReference>
<dbReference type="Gene3D" id="1.10.443.10">
    <property type="entry name" value="Intergrase catalytic core"/>
    <property type="match status" value="1"/>
</dbReference>
<dbReference type="OrthoDB" id="8201432at2"/>
<dbReference type="RefSeq" id="WP_085360878.1">
    <property type="nucleotide sequence ID" value="NZ_NAFD01000190.1"/>
</dbReference>
<gene>
    <name evidence="4" type="ORF">BSZ18_26880</name>
</gene>
<keyword evidence="2" id="KW-0233">DNA recombination</keyword>
<accession>A0A1X3GDY8</accession>
<dbReference type="GO" id="GO:0006310">
    <property type="term" value="P:DNA recombination"/>
    <property type="evidence" value="ECO:0007669"/>
    <property type="project" value="UniProtKB-KW"/>
</dbReference>
<name>A0A1X3GDY8_9BRAD</name>
<evidence type="ECO:0000256" key="1">
    <source>
        <dbReference type="ARBA" id="ARBA00023125"/>
    </source>
</evidence>
<protein>
    <recommendedName>
        <fullName evidence="3">Tyr recombinase domain-containing protein</fullName>
    </recommendedName>
</protein>
<dbReference type="Gene3D" id="1.10.150.130">
    <property type="match status" value="1"/>
</dbReference>
<dbReference type="InterPro" id="IPR010998">
    <property type="entry name" value="Integrase_recombinase_N"/>
</dbReference>
<dbReference type="Proteomes" id="UP000193553">
    <property type="component" value="Unassembled WGS sequence"/>
</dbReference>
<feature type="domain" description="Tyr recombinase" evidence="3">
    <location>
        <begin position="174"/>
        <end position="347"/>
    </location>
</feature>
<dbReference type="GO" id="GO:0015074">
    <property type="term" value="P:DNA integration"/>
    <property type="evidence" value="ECO:0007669"/>
    <property type="project" value="InterPro"/>
</dbReference>
<evidence type="ECO:0000313" key="5">
    <source>
        <dbReference type="Proteomes" id="UP000193553"/>
    </source>
</evidence>
<sequence>MRKSKDQLAGLATASKTLADGTKQKYYYAWRGGPLLKDADGKPLQLGDPQLVVAYAAAHAARKQPVIGTLFSLVAAFKLANEFTKRAPRTKKDYLRFLKMIEERFGTLPIAALEKPKARGLFKSWRDHIAEHHGDRQADYAWGVLARVLSVAKDRGTIAANVCERGGKLYAVDRAEVIWQPANIKAFGEAAPDELRFALVLALWTGQRQGDLIKLTWSQYDGTHLRIRQGKRKARVLLPVGAVLKAELDRWRPDKPAGAILRNTRGAAWTSDGFRSSWDAIYKRAGLDTTDLRFNDLRGTAVTRLALAGCSVPQIAGFTGHSLKDVERILQAHYLGGKFELAEQAMAKLESRYRTDMLAFESRSFMPTQAASELE</sequence>
<comment type="caution">
    <text evidence="4">The sequence shown here is derived from an EMBL/GenBank/DDBJ whole genome shotgun (WGS) entry which is preliminary data.</text>
</comment>
<dbReference type="AlphaFoldDB" id="A0A1X3GDY8"/>